<evidence type="ECO:0000313" key="2">
    <source>
        <dbReference type="EMBL" id="GBO00702.1"/>
    </source>
</evidence>
<accession>A0A4Y2TKE1</accession>
<organism evidence="2 3">
    <name type="scientific">Araneus ventricosus</name>
    <name type="common">Orbweaver spider</name>
    <name type="synonym">Epeira ventricosa</name>
    <dbReference type="NCBI Taxonomy" id="182803"/>
    <lineage>
        <taxon>Eukaryota</taxon>
        <taxon>Metazoa</taxon>
        <taxon>Ecdysozoa</taxon>
        <taxon>Arthropoda</taxon>
        <taxon>Chelicerata</taxon>
        <taxon>Arachnida</taxon>
        <taxon>Araneae</taxon>
        <taxon>Araneomorphae</taxon>
        <taxon>Entelegynae</taxon>
        <taxon>Araneoidea</taxon>
        <taxon>Araneidae</taxon>
        <taxon>Araneus</taxon>
    </lineage>
</organism>
<dbReference type="EMBL" id="BGPR01029120">
    <property type="protein sequence ID" value="GBO00702.1"/>
    <property type="molecule type" value="Genomic_DNA"/>
</dbReference>
<keyword evidence="1" id="KW-0175">Coiled coil</keyword>
<comment type="caution">
    <text evidence="2">The sequence shown here is derived from an EMBL/GenBank/DDBJ whole genome shotgun (WGS) entry which is preliminary data.</text>
</comment>
<evidence type="ECO:0000313" key="3">
    <source>
        <dbReference type="Proteomes" id="UP000499080"/>
    </source>
</evidence>
<feature type="coiled-coil region" evidence="1">
    <location>
        <begin position="25"/>
        <end position="52"/>
    </location>
</feature>
<sequence>MLSQALTSHIQYDEIMKKLSQLDDTENTIEIKTRVQERLKELERNIKEDQDRWLKEYEEDVDDEIEMDYADRQTPISFDVSVITCNNTDQTTGTTTISDEITKENSGVASCLPIEENTTPILEEEFKTQGRRRRSNKLQLDEEKIVKKNPTLWPLHILPIIVTTWKKFPIVK</sequence>
<keyword evidence="3" id="KW-1185">Reference proteome</keyword>
<protein>
    <submittedName>
        <fullName evidence="2">Uncharacterized protein</fullName>
    </submittedName>
</protein>
<reference evidence="2 3" key="1">
    <citation type="journal article" date="2019" name="Sci. Rep.">
        <title>Orb-weaving spider Araneus ventricosus genome elucidates the spidroin gene catalogue.</title>
        <authorList>
            <person name="Kono N."/>
            <person name="Nakamura H."/>
            <person name="Ohtoshi R."/>
            <person name="Moran D.A.P."/>
            <person name="Shinohara A."/>
            <person name="Yoshida Y."/>
            <person name="Fujiwara M."/>
            <person name="Mori M."/>
            <person name="Tomita M."/>
            <person name="Arakawa K."/>
        </authorList>
    </citation>
    <scope>NUCLEOTIDE SEQUENCE [LARGE SCALE GENOMIC DNA]</scope>
</reference>
<name>A0A4Y2TKE1_ARAVE</name>
<gene>
    <name evidence="2" type="ORF">AVEN_14110_1</name>
</gene>
<evidence type="ECO:0000256" key="1">
    <source>
        <dbReference type="SAM" id="Coils"/>
    </source>
</evidence>
<proteinExistence type="predicted"/>
<dbReference type="Proteomes" id="UP000499080">
    <property type="component" value="Unassembled WGS sequence"/>
</dbReference>
<dbReference type="AlphaFoldDB" id="A0A4Y2TKE1"/>